<dbReference type="AlphaFoldDB" id="A0A644TTI7"/>
<comment type="caution">
    <text evidence="1">The sequence shown here is derived from an EMBL/GenBank/DDBJ whole genome shotgun (WGS) entry which is preliminary data.</text>
</comment>
<name>A0A644TTI7_9ZZZZ</name>
<reference evidence="1" key="1">
    <citation type="submission" date="2019-08" db="EMBL/GenBank/DDBJ databases">
        <authorList>
            <person name="Kucharzyk K."/>
            <person name="Murdoch R.W."/>
            <person name="Higgins S."/>
            <person name="Loffler F."/>
        </authorList>
    </citation>
    <scope>NUCLEOTIDE SEQUENCE</scope>
</reference>
<proteinExistence type="predicted"/>
<organism evidence="1">
    <name type="scientific">bioreactor metagenome</name>
    <dbReference type="NCBI Taxonomy" id="1076179"/>
    <lineage>
        <taxon>unclassified sequences</taxon>
        <taxon>metagenomes</taxon>
        <taxon>ecological metagenomes</taxon>
    </lineage>
</organism>
<dbReference type="EMBL" id="VSSQ01000050">
    <property type="protein sequence ID" value="MPL69949.1"/>
    <property type="molecule type" value="Genomic_DNA"/>
</dbReference>
<accession>A0A644TTI7</accession>
<protein>
    <submittedName>
        <fullName evidence="1">Uncharacterized protein</fullName>
    </submittedName>
</protein>
<sequence>MIKRIKPILILNFIIFCFVTSLKGQNNSLFSQNPKIDTNDLNILYLKVDNLNFFKDNEFKAEKVSGYTLPGFRLSPKLSLALHKNILLEAGVHLLHYWGANKYPCYSYLDISSWQGEQYQKGVHFLPLFRAQVSLKDNLHLVFGNLYVNNNHNLILPLYNTELNLSSDPETGVQLIYDSKQFSSDVWVNWQSFVFMDDNHQEVFTLGASTKTNLLKSYRKFQVYIPLQLIGQHRGGELDTMNNFNMHTLINYCAGVGISYRFNKLVKYINFESTYSGFINKGDVAIPFNNGYGVYNKLALGIKDFNINISHWISEDFISIYGSPHFGNVSTNTPNLTFDKMQMILTQFDYSLPLYKDVSMGFEGNIIYYLPFKGDRPGYEKVIRNDVMFFSFGIYLKLNPKFRLYKFKE</sequence>
<evidence type="ECO:0000313" key="1">
    <source>
        <dbReference type="EMBL" id="MPL69949.1"/>
    </source>
</evidence>
<gene>
    <name evidence="1" type="ORF">SDC9_15700</name>
</gene>